<evidence type="ECO:0000256" key="1">
    <source>
        <dbReference type="SAM" id="Coils"/>
    </source>
</evidence>
<name>A0ABR2IR45_9EUKA</name>
<feature type="coiled-coil region" evidence="1">
    <location>
        <begin position="801"/>
        <end position="850"/>
    </location>
</feature>
<reference evidence="2 3" key="1">
    <citation type="submission" date="2024-04" db="EMBL/GenBank/DDBJ databases">
        <title>Tritrichomonas musculus Genome.</title>
        <authorList>
            <person name="Alves-Ferreira E."/>
            <person name="Grigg M."/>
            <person name="Lorenzi H."/>
            <person name="Galac M."/>
        </authorList>
    </citation>
    <scope>NUCLEOTIDE SEQUENCE [LARGE SCALE GENOMIC DNA]</scope>
    <source>
        <strain evidence="2 3">EAF2021</strain>
    </source>
</reference>
<sequence length="962" mass="113846">MIADKNEAFHHNSCKKLAQLSKVIYAMNAQKQDRADLYYDLIDDFDEAVIDTINQHQFEIDTIFNSLYKYRKSCISSSCKHFGTLYKQTKADYANFISDQEDKYINLLNEIKEMQKTIRNFQLKALQAAAKFLDNSEEIEKDIAARVHSSNQNSKNIRKELRPILEKTVSLEDKLKSTLNRIKMEYKKKKQELNSTFLIDIHDLYGQYIPFLLEQKNQLNLIKEEIITLKSSFDEILEMHSSFSNNQLKSRNNMIADTNQTIRLIQKQIQNISDKKPSDAYFRSTIRNLQQIRIQNQLKFKQKVDLLTKEAHQIKHQRHSLKRSKSSQMLLLEKQFSDQFAFASQNFDLEKNQIIDSNNYHLNLLAAVLNDTQNLFSKLSQLISKSTQTENAYKINLVQENGKIINSTANHYETFLQNYQKNLFSYIDEYDNLINQINYDFSSEFKSKEQCITQMNELQIQMSKKIESKILKSKKEIDNYKKVCEEKRQSLIKSNESLFIQKTQSKLKKMNEINNKFNSDLNNKEENISKEKQLKIQEKHKCINDSTLNLSNEISEHNTEISKLKAKAQFFDQQIEQMKKLSEKKIEVLDQQIMNLDKSIRQFQRSVKTETQKIDEDYEIQIQIKQVDLNNKIENISKLYTKEENQRGIEIIEEIRRIKDSRNLMLNQTIKKTHDKEDMINNQKKRTLEMKAKIEDFQTNHRENELKDEIEKLSKNKQKIVFNLEKNRIESISKIKKEIESNKEKINKKIESIDKLISSEKKQFNNDIEHFNLQKLQMQTETKGKIDEIDQEYENKLEKIRLDHQKEIKSIQNRIKSAQKIHDDYLENSNKEKDELIQKLSNEAKIKKDELYKKLIFVDSSEQDYKTKTLIITKSCLLNPPEPFTIRKEEESSISNLEKKIQQKTKYLSMEFSKHIENMTSIFNRKIEEDTTSLINKCLKLSRSEAGNHKKMPPLVTPQLVF</sequence>
<evidence type="ECO:0000313" key="2">
    <source>
        <dbReference type="EMBL" id="KAK8866606.1"/>
    </source>
</evidence>
<keyword evidence="3" id="KW-1185">Reference proteome</keyword>
<feature type="coiled-coil region" evidence="1">
    <location>
        <begin position="729"/>
        <end position="756"/>
    </location>
</feature>
<organism evidence="2 3">
    <name type="scientific">Tritrichomonas musculus</name>
    <dbReference type="NCBI Taxonomy" id="1915356"/>
    <lineage>
        <taxon>Eukaryota</taxon>
        <taxon>Metamonada</taxon>
        <taxon>Parabasalia</taxon>
        <taxon>Tritrichomonadida</taxon>
        <taxon>Tritrichomonadidae</taxon>
        <taxon>Tritrichomonas</taxon>
    </lineage>
</organism>
<protein>
    <submittedName>
        <fullName evidence="2">Uncharacterized protein</fullName>
    </submittedName>
</protein>
<feature type="coiled-coil region" evidence="1">
    <location>
        <begin position="500"/>
        <end position="606"/>
    </location>
</feature>
<comment type="caution">
    <text evidence="2">The sequence shown here is derived from an EMBL/GenBank/DDBJ whole genome shotgun (WGS) entry which is preliminary data.</text>
</comment>
<dbReference type="EMBL" id="JAPFFF010000015">
    <property type="protein sequence ID" value="KAK8866606.1"/>
    <property type="molecule type" value="Genomic_DNA"/>
</dbReference>
<evidence type="ECO:0000313" key="3">
    <source>
        <dbReference type="Proteomes" id="UP001470230"/>
    </source>
</evidence>
<keyword evidence="1" id="KW-0175">Coiled coil</keyword>
<gene>
    <name evidence="2" type="ORF">M9Y10_009572</name>
</gene>
<feature type="coiled-coil region" evidence="1">
    <location>
        <begin position="97"/>
        <end position="124"/>
    </location>
</feature>
<accession>A0ABR2IR45</accession>
<proteinExistence type="predicted"/>
<dbReference type="Proteomes" id="UP001470230">
    <property type="component" value="Unassembled WGS sequence"/>
</dbReference>